<dbReference type="Gramene" id="rna28108">
    <property type="protein sequence ID" value="RHN53220.1"/>
    <property type="gene ID" value="gene28108"/>
</dbReference>
<reference evidence="2" key="1">
    <citation type="journal article" date="2018" name="Nat. Plants">
        <title>Whole-genome landscape of Medicago truncatula symbiotic genes.</title>
        <authorList>
            <person name="Pecrix Y."/>
            <person name="Gamas P."/>
            <person name="Carrere S."/>
        </authorList>
    </citation>
    <scope>NUCLEOTIDE SEQUENCE</scope>
    <source>
        <tissue evidence="2">Leaves</tissue>
    </source>
</reference>
<proteinExistence type="predicted"/>
<dbReference type="NCBIfam" id="TIGR01640">
    <property type="entry name" value="F_box_assoc_1"/>
    <property type="match status" value="1"/>
</dbReference>
<feature type="domain" description="F-box" evidence="1">
    <location>
        <begin position="8"/>
        <end position="54"/>
    </location>
</feature>
<dbReference type="Proteomes" id="UP000265566">
    <property type="component" value="Chromosome 5"/>
</dbReference>
<dbReference type="InterPro" id="IPR036047">
    <property type="entry name" value="F-box-like_dom_sf"/>
</dbReference>
<dbReference type="InterPro" id="IPR050796">
    <property type="entry name" value="SCF_F-box_component"/>
</dbReference>
<dbReference type="SUPFAM" id="SSF81383">
    <property type="entry name" value="F-box domain"/>
    <property type="match status" value="1"/>
</dbReference>
<comment type="caution">
    <text evidence="2">The sequence shown here is derived from an EMBL/GenBank/DDBJ whole genome shotgun (WGS) entry which is preliminary data.</text>
</comment>
<dbReference type="PANTHER" id="PTHR31672:SF13">
    <property type="entry name" value="F-BOX PROTEIN CPR30-LIKE"/>
    <property type="match status" value="1"/>
</dbReference>
<dbReference type="InterPro" id="IPR006527">
    <property type="entry name" value="F-box-assoc_dom_typ1"/>
</dbReference>
<dbReference type="SUPFAM" id="SSF50965">
    <property type="entry name" value="Galactose oxidase, central domain"/>
    <property type="match status" value="1"/>
</dbReference>
<evidence type="ECO:0000313" key="2">
    <source>
        <dbReference type="EMBL" id="RHN53220.1"/>
    </source>
</evidence>
<evidence type="ECO:0000259" key="1">
    <source>
        <dbReference type="PROSITE" id="PS50181"/>
    </source>
</evidence>
<protein>
    <submittedName>
        <fullName evidence="2">Putative F-box domain, galactose oxidase/kelch, beta-propeller, F-box associated interaction</fullName>
    </submittedName>
</protein>
<sequence>MKEASMDPAAMYMLPLELIIQILLRLPVKSLIRFKCVCKSWLSLISNDTHFALSHFQLTSSTATLTCRIMFITPIPYRHRHCHCLSIDFEASLKDDSSYASSNIYFMYPHDLQFKVSCRGFLLLHGSFDIYIWNPSTGFHKQLPLSRYGSSYRNYFYGFGYEESTDDYLLVSISHDPKLANTKHLEIFSLRDNTWKEIEGIHCPYTNSSTDYPKIIGSLFNGAIHWFSFRHDHLQMDLILAFDLIKRELFEIPLPIDIDYEATNCDVWVFGQFLSIWAMDYDNDTVEIWVMKEYKVHSSWG</sequence>
<dbReference type="PROSITE" id="PS50181">
    <property type="entry name" value="FBOX"/>
    <property type="match status" value="1"/>
</dbReference>
<dbReference type="InterPro" id="IPR017451">
    <property type="entry name" value="F-box-assoc_interact_dom"/>
</dbReference>
<accession>A0A396HIQ7</accession>
<dbReference type="InterPro" id="IPR011043">
    <property type="entry name" value="Gal_Oxase/kelch_b-propeller"/>
</dbReference>
<dbReference type="Pfam" id="PF07734">
    <property type="entry name" value="FBA_1"/>
    <property type="match status" value="1"/>
</dbReference>
<dbReference type="SMART" id="SM00256">
    <property type="entry name" value="FBOX"/>
    <property type="match status" value="1"/>
</dbReference>
<dbReference type="AlphaFoldDB" id="A0A396HIQ7"/>
<dbReference type="EMBL" id="PSQE01000005">
    <property type="protein sequence ID" value="RHN53220.1"/>
    <property type="molecule type" value="Genomic_DNA"/>
</dbReference>
<dbReference type="CDD" id="cd22157">
    <property type="entry name" value="F-box_AtFBW1-like"/>
    <property type="match status" value="1"/>
</dbReference>
<organism evidence="2">
    <name type="scientific">Medicago truncatula</name>
    <name type="common">Barrel medic</name>
    <name type="synonym">Medicago tribuloides</name>
    <dbReference type="NCBI Taxonomy" id="3880"/>
    <lineage>
        <taxon>Eukaryota</taxon>
        <taxon>Viridiplantae</taxon>
        <taxon>Streptophyta</taxon>
        <taxon>Embryophyta</taxon>
        <taxon>Tracheophyta</taxon>
        <taxon>Spermatophyta</taxon>
        <taxon>Magnoliopsida</taxon>
        <taxon>eudicotyledons</taxon>
        <taxon>Gunneridae</taxon>
        <taxon>Pentapetalae</taxon>
        <taxon>rosids</taxon>
        <taxon>fabids</taxon>
        <taxon>Fabales</taxon>
        <taxon>Fabaceae</taxon>
        <taxon>Papilionoideae</taxon>
        <taxon>50 kb inversion clade</taxon>
        <taxon>NPAAA clade</taxon>
        <taxon>Hologalegina</taxon>
        <taxon>IRL clade</taxon>
        <taxon>Trifolieae</taxon>
        <taxon>Medicago</taxon>
    </lineage>
</organism>
<dbReference type="Pfam" id="PF00646">
    <property type="entry name" value="F-box"/>
    <property type="match status" value="1"/>
</dbReference>
<dbReference type="InterPro" id="IPR001810">
    <property type="entry name" value="F-box_dom"/>
</dbReference>
<dbReference type="PANTHER" id="PTHR31672">
    <property type="entry name" value="BNACNNG10540D PROTEIN"/>
    <property type="match status" value="1"/>
</dbReference>
<gene>
    <name evidence="2" type="ORF">MtrunA17_Chr5g0393561</name>
</gene>
<name>A0A396HIQ7_MEDTR</name>
<dbReference type="Gene3D" id="1.20.1280.50">
    <property type="match status" value="1"/>
</dbReference>